<dbReference type="eggNOG" id="ENOG502SAWK">
    <property type="taxonomic scope" value="Eukaryota"/>
</dbReference>
<reference evidence="2 3" key="2">
    <citation type="journal article" date="2013" name="PLoS Genet.">
        <title>Comparative genome structure, secondary metabolite, and effector coding capacity across Cochliobolus pathogens.</title>
        <authorList>
            <person name="Condon B.J."/>
            <person name="Leng Y."/>
            <person name="Wu D."/>
            <person name="Bushley K.E."/>
            <person name="Ohm R.A."/>
            <person name="Otillar R."/>
            <person name="Martin J."/>
            <person name="Schackwitz W."/>
            <person name="Grimwood J."/>
            <person name="MohdZainudin N."/>
            <person name="Xue C."/>
            <person name="Wang R."/>
            <person name="Manning V.A."/>
            <person name="Dhillon B."/>
            <person name="Tu Z.J."/>
            <person name="Steffenson B.J."/>
            <person name="Salamov A."/>
            <person name="Sun H."/>
            <person name="Lowry S."/>
            <person name="LaButti K."/>
            <person name="Han J."/>
            <person name="Copeland A."/>
            <person name="Lindquist E."/>
            <person name="Barry K."/>
            <person name="Schmutz J."/>
            <person name="Baker S.E."/>
            <person name="Ciuffetti L.M."/>
            <person name="Grigoriev I.V."/>
            <person name="Zhong S."/>
            <person name="Turgeon B.G."/>
        </authorList>
    </citation>
    <scope>NUCLEOTIDE SEQUENCE [LARGE SCALE GENOMIC DNA]</scope>
    <source>
        <strain evidence="3">28A</strain>
    </source>
</reference>
<dbReference type="PANTHER" id="PTHR38166">
    <property type="entry name" value="C2H2-TYPE DOMAIN-CONTAINING PROTEIN-RELATED"/>
    <property type="match status" value="1"/>
</dbReference>
<dbReference type="Proteomes" id="UP000016935">
    <property type="component" value="Unassembled WGS sequence"/>
</dbReference>
<feature type="region of interest" description="Disordered" evidence="1">
    <location>
        <begin position="467"/>
        <end position="503"/>
    </location>
</feature>
<organism evidence="2 3">
    <name type="scientific">Exserohilum turcicum (strain 28A)</name>
    <name type="common">Northern leaf blight fungus</name>
    <name type="synonym">Setosphaeria turcica</name>
    <dbReference type="NCBI Taxonomy" id="671987"/>
    <lineage>
        <taxon>Eukaryota</taxon>
        <taxon>Fungi</taxon>
        <taxon>Dikarya</taxon>
        <taxon>Ascomycota</taxon>
        <taxon>Pezizomycotina</taxon>
        <taxon>Dothideomycetes</taxon>
        <taxon>Pleosporomycetidae</taxon>
        <taxon>Pleosporales</taxon>
        <taxon>Pleosporineae</taxon>
        <taxon>Pleosporaceae</taxon>
        <taxon>Exserohilum</taxon>
    </lineage>
</organism>
<evidence type="ECO:0008006" key="4">
    <source>
        <dbReference type="Google" id="ProtNLM"/>
    </source>
</evidence>
<feature type="compositionally biased region" description="Polar residues" evidence="1">
    <location>
        <begin position="237"/>
        <end position="249"/>
    </location>
</feature>
<feature type="region of interest" description="Disordered" evidence="1">
    <location>
        <begin position="22"/>
        <end position="47"/>
    </location>
</feature>
<keyword evidence="3" id="KW-1185">Reference proteome</keyword>
<dbReference type="OrthoDB" id="4161727at2759"/>
<accession>R0K6L5</accession>
<dbReference type="STRING" id="671987.R0K6L5"/>
<dbReference type="RefSeq" id="XP_008023998.1">
    <property type="nucleotide sequence ID" value="XM_008025807.1"/>
</dbReference>
<dbReference type="EMBL" id="KB908537">
    <property type="protein sequence ID" value="EOA88623.1"/>
    <property type="molecule type" value="Genomic_DNA"/>
</dbReference>
<feature type="compositionally biased region" description="Basic and acidic residues" evidence="1">
    <location>
        <begin position="25"/>
        <end position="36"/>
    </location>
</feature>
<evidence type="ECO:0000313" key="2">
    <source>
        <dbReference type="EMBL" id="EOA88623.1"/>
    </source>
</evidence>
<evidence type="ECO:0000256" key="1">
    <source>
        <dbReference type="SAM" id="MobiDB-lite"/>
    </source>
</evidence>
<reference evidence="2 3" key="1">
    <citation type="journal article" date="2012" name="PLoS Pathog.">
        <title>Diverse lifestyles and strategies of plant pathogenesis encoded in the genomes of eighteen Dothideomycetes fungi.</title>
        <authorList>
            <person name="Ohm R.A."/>
            <person name="Feau N."/>
            <person name="Henrissat B."/>
            <person name="Schoch C.L."/>
            <person name="Horwitz B.A."/>
            <person name="Barry K.W."/>
            <person name="Condon B.J."/>
            <person name="Copeland A.C."/>
            <person name="Dhillon B."/>
            <person name="Glaser F."/>
            <person name="Hesse C.N."/>
            <person name="Kosti I."/>
            <person name="LaButti K."/>
            <person name="Lindquist E.A."/>
            <person name="Lucas S."/>
            <person name="Salamov A.A."/>
            <person name="Bradshaw R.E."/>
            <person name="Ciuffetti L."/>
            <person name="Hamelin R.C."/>
            <person name="Kema G.H.J."/>
            <person name="Lawrence C."/>
            <person name="Scott J.A."/>
            <person name="Spatafora J.W."/>
            <person name="Turgeon B.G."/>
            <person name="de Wit P.J.G.M."/>
            <person name="Zhong S."/>
            <person name="Goodwin S.B."/>
            <person name="Grigoriev I.V."/>
        </authorList>
    </citation>
    <scope>NUCLEOTIDE SEQUENCE [LARGE SCALE GENOMIC DNA]</scope>
    <source>
        <strain evidence="3">28A</strain>
    </source>
</reference>
<evidence type="ECO:0000313" key="3">
    <source>
        <dbReference type="Proteomes" id="UP000016935"/>
    </source>
</evidence>
<dbReference type="AlphaFoldDB" id="R0K6L5"/>
<feature type="compositionally biased region" description="Polar residues" evidence="1">
    <location>
        <begin position="468"/>
        <end position="492"/>
    </location>
</feature>
<name>R0K6L5_EXST2</name>
<dbReference type="GeneID" id="19397019"/>
<sequence>MEAMPSCKHSYFGLPLLSTAKHAQRRDSLSSSRTRDSGYNSDPDTLSPLDAVGVDHEFLLAPVPCVPSILTNTKAAPFRLHGHPYRSGGLGRHSITSDPAGADAHRAIPHPELETITHHTSVKILGAQQAAQGDDDVDDIERWVNDNLPLRTQPEQRSLSIISLSTTSSCDMYTNTDISDDEHDYQRASFVAQPPKSTLKVIELILRRIEISLQHAAYKQCAGNNTSSAPTAPYISLDQSSRTTSLSTGSKRKSRQEGTPPPDDDDEGSPNKRRRGSMATSDESETGVRFACPFYKHDPNRYRNRRTCAGPGWPTVHRMKEHLYRSHAQPIFCPICYATFKSDKDQSNHVRLQQCKRSSPQQIEGIDRETVWTLRKRTTALRLEEDKWRDVYQTLFPYVSPEDIPSPFYDCDSPSEASRRFRRDLLRRVQEELYSEAAQMPSPVEQQLLQRVAEIVRRCEHDLLHQAHPSSAPSFTTDRRASASSIGSSYQATPAPMLSPAPVQRPSASALAFHNQQMQGPVSLPDTMQYIPEPTVEFSSVVWEDQPCNPFSLGIDWDEVFLSGPSMQYRNSGEPVAALSRPMWA</sequence>
<protein>
    <recommendedName>
        <fullName evidence="4">C2H2-type domain-containing protein</fullName>
    </recommendedName>
</protein>
<gene>
    <name evidence="2" type="ORF">SETTUDRAFT_149338</name>
</gene>
<dbReference type="HOGENOM" id="CLU_031971_0_0_1"/>
<proteinExistence type="predicted"/>
<dbReference type="PANTHER" id="PTHR38166:SF1">
    <property type="entry name" value="C2H2-TYPE DOMAIN-CONTAINING PROTEIN"/>
    <property type="match status" value="1"/>
</dbReference>
<feature type="region of interest" description="Disordered" evidence="1">
    <location>
        <begin position="229"/>
        <end position="285"/>
    </location>
</feature>